<dbReference type="AlphaFoldDB" id="A0AAI8Z5W6"/>
<keyword evidence="3" id="KW-1185">Reference proteome</keyword>
<feature type="region of interest" description="Disordered" evidence="1">
    <location>
        <begin position="1"/>
        <end position="79"/>
    </location>
</feature>
<dbReference type="Proteomes" id="UP001296104">
    <property type="component" value="Unassembled WGS sequence"/>
</dbReference>
<dbReference type="EMBL" id="CAVMBE010000082">
    <property type="protein sequence ID" value="CAK4033285.1"/>
    <property type="molecule type" value="Genomic_DNA"/>
</dbReference>
<evidence type="ECO:0000313" key="3">
    <source>
        <dbReference type="Proteomes" id="UP001296104"/>
    </source>
</evidence>
<evidence type="ECO:0000256" key="1">
    <source>
        <dbReference type="SAM" id="MobiDB-lite"/>
    </source>
</evidence>
<sequence length="158" mass="17524">MTHELRCFRGRGSGHKRQPQVESDNGNEEVQETALGRRDGDEGAGVCGDGPATDHEDGGHQGGSHREPQFAMAETNDSPVAFDCPPMRMVEREMLSLPDRAAETGINNAKPHCFYPDKSWTRRATLAALIGTTLEIKYLNKSRFFKEFRVQSLPYSSA</sequence>
<protein>
    <submittedName>
        <fullName evidence="2">Uncharacterized protein</fullName>
    </submittedName>
</protein>
<feature type="compositionally biased region" description="Basic and acidic residues" evidence="1">
    <location>
        <begin position="52"/>
        <end position="68"/>
    </location>
</feature>
<gene>
    <name evidence="2" type="ORF">LECACI_7A008443</name>
</gene>
<feature type="compositionally biased region" description="Basic residues" evidence="1">
    <location>
        <begin position="8"/>
        <end position="18"/>
    </location>
</feature>
<organism evidence="2 3">
    <name type="scientific">Lecanosticta acicola</name>
    <dbReference type="NCBI Taxonomy" id="111012"/>
    <lineage>
        <taxon>Eukaryota</taxon>
        <taxon>Fungi</taxon>
        <taxon>Dikarya</taxon>
        <taxon>Ascomycota</taxon>
        <taxon>Pezizomycotina</taxon>
        <taxon>Dothideomycetes</taxon>
        <taxon>Dothideomycetidae</taxon>
        <taxon>Mycosphaerellales</taxon>
        <taxon>Mycosphaerellaceae</taxon>
        <taxon>Lecanosticta</taxon>
    </lineage>
</organism>
<evidence type="ECO:0000313" key="2">
    <source>
        <dbReference type="EMBL" id="CAK4033285.1"/>
    </source>
</evidence>
<accession>A0AAI8Z5W6</accession>
<reference evidence="2" key="1">
    <citation type="submission" date="2023-11" db="EMBL/GenBank/DDBJ databases">
        <authorList>
            <person name="Alioto T."/>
            <person name="Alioto T."/>
            <person name="Gomez Garrido J."/>
        </authorList>
    </citation>
    <scope>NUCLEOTIDE SEQUENCE</scope>
</reference>
<name>A0AAI8Z5W6_9PEZI</name>
<proteinExistence type="predicted"/>
<comment type="caution">
    <text evidence="2">The sequence shown here is derived from an EMBL/GenBank/DDBJ whole genome shotgun (WGS) entry which is preliminary data.</text>
</comment>